<proteinExistence type="predicted"/>
<dbReference type="EMBL" id="CP003742">
    <property type="protein sequence ID" value="AGI72793.1"/>
    <property type="molecule type" value="Genomic_DNA"/>
</dbReference>
<dbReference type="KEGG" id="oar:OA238_c27590"/>
<dbReference type="STRING" id="391616.OA238_c27590"/>
<dbReference type="Proteomes" id="UP000004688">
    <property type="component" value="Chromosome"/>
</dbReference>
<accession>M9RM10</accession>
<dbReference type="RefSeq" id="WP_015495850.1">
    <property type="nucleotide sequence ID" value="NC_020908.1"/>
</dbReference>
<dbReference type="HOGENOM" id="CLU_2618531_0_0_5"/>
<name>M9RM10_9RHOB</name>
<keyword evidence="2" id="KW-1185">Reference proteome</keyword>
<gene>
    <name evidence="1" type="ORF">OA238_c27590</name>
</gene>
<evidence type="ECO:0000313" key="2">
    <source>
        <dbReference type="Proteomes" id="UP000004688"/>
    </source>
</evidence>
<evidence type="ECO:0000313" key="1">
    <source>
        <dbReference type="EMBL" id="AGI72793.1"/>
    </source>
</evidence>
<dbReference type="OrthoDB" id="5195437at2"/>
<sequence length="78" mass="9105">MTDTETPKIVSSLEDDTGERMVDILHHADAGHFTYVEYHRTSDESDEWRQVEDDNAKTYKTKFAAYTAATRNVEWMMD</sequence>
<protein>
    <submittedName>
        <fullName evidence="1">Uncharacterized protein</fullName>
    </submittedName>
</protein>
<dbReference type="AlphaFoldDB" id="M9RM10"/>
<organism evidence="1 2">
    <name type="scientific">Octadecabacter arcticus 238</name>
    <dbReference type="NCBI Taxonomy" id="391616"/>
    <lineage>
        <taxon>Bacteria</taxon>
        <taxon>Pseudomonadati</taxon>
        <taxon>Pseudomonadota</taxon>
        <taxon>Alphaproteobacteria</taxon>
        <taxon>Rhodobacterales</taxon>
        <taxon>Roseobacteraceae</taxon>
        <taxon>Octadecabacter</taxon>
    </lineage>
</organism>
<reference evidence="1 2" key="1">
    <citation type="journal article" date="2013" name="PLoS ONE">
        <title>Poles Apart: Arctic and Antarctic Octadecabacter strains Share High Genome Plasticity and a New Type of Xanthorhodopsin.</title>
        <authorList>
            <person name="Vollmers J."/>
            <person name="Voget S."/>
            <person name="Dietrich S."/>
            <person name="Gollnow K."/>
            <person name="Smits M."/>
            <person name="Meyer K."/>
            <person name="Brinkhoff T."/>
            <person name="Simon M."/>
            <person name="Daniel R."/>
        </authorList>
    </citation>
    <scope>NUCLEOTIDE SEQUENCE [LARGE SCALE GENOMIC DNA]</scope>
    <source>
        <strain evidence="1 2">238</strain>
    </source>
</reference>